<accession>A0A6B0U6S1</accession>
<reference evidence="2" key="1">
    <citation type="submission" date="2019-12" db="EMBL/GenBank/DDBJ databases">
        <title>An insight into the sialome of adult female Ixodes ricinus ticks feeding for 6 days.</title>
        <authorList>
            <person name="Perner J."/>
            <person name="Ribeiro J.M.C."/>
        </authorList>
    </citation>
    <scope>NUCLEOTIDE SEQUENCE</scope>
    <source>
        <strain evidence="2">Semi-engorged</strain>
        <tissue evidence="2">Salivary glands</tissue>
    </source>
</reference>
<sequence length="96" mass="10725">MIAHSMFLMVTAGSLMPSTQAPSQGAGHTRPVNSGKLLVWRSWARASFQSCLNTRSFHLGIMFPRGQPWDDWQKGTPHSMHLAAWTLMFLRTAALL</sequence>
<evidence type="ECO:0000256" key="1">
    <source>
        <dbReference type="SAM" id="SignalP"/>
    </source>
</evidence>
<name>A0A6B0U6S1_IXORI</name>
<organism evidence="2">
    <name type="scientific">Ixodes ricinus</name>
    <name type="common">Common tick</name>
    <name type="synonym">Acarus ricinus</name>
    <dbReference type="NCBI Taxonomy" id="34613"/>
    <lineage>
        <taxon>Eukaryota</taxon>
        <taxon>Metazoa</taxon>
        <taxon>Ecdysozoa</taxon>
        <taxon>Arthropoda</taxon>
        <taxon>Chelicerata</taxon>
        <taxon>Arachnida</taxon>
        <taxon>Acari</taxon>
        <taxon>Parasitiformes</taxon>
        <taxon>Ixodida</taxon>
        <taxon>Ixodoidea</taxon>
        <taxon>Ixodidae</taxon>
        <taxon>Ixodinae</taxon>
        <taxon>Ixodes</taxon>
    </lineage>
</organism>
<dbReference type="EMBL" id="GIFC01005265">
    <property type="protein sequence ID" value="MXU87348.1"/>
    <property type="molecule type" value="Transcribed_RNA"/>
</dbReference>
<feature type="chain" id="PRO_5025572802" evidence="1">
    <location>
        <begin position="22"/>
        <end position="96"/>
    </location>
</feature>
<evidence type="ECO:0000313" key="2">
    <source>
        <dbReference type="EMBL" id="MXU87348.1"/>
    </source>
</evidence>
<keyword evidence="1" id="KW-0732">Signal</keyword>
<feature type="signal peptide" evidence="1">
    <location>
        <begin position="1"/>
        <end position="21"/>
    </location>
</feature>
<proteinExistence type="predicted"/>
<protein>
    <submittedName>
        <fullName evidence="2">Putative secreted protein</fullName>
    </submittedName>
</protein>
<dbReference type="AlphaFoldDB" id="A0A6B0U6S1"/>